<reference evidence="4" key="1">
    <citation type="journal article" date="2019" name="Int. J. Syst. Evol. Microbiol.">
        <title>The Global Catalogue of Microorganisms (GCM) 10K type strain sequencing project: providing services to taxonomists for standard genome sequencing and annotation.</title>
        <authorList>
            <consortium name="The Broad Institute Genomics Platform"/>
            <consortium name="The Broad Institute Genome Sequencing Center for Infectious Disease"/>
            <person name="Wu L."/>
            <person name="Ma J."/>
        </authorList>
    </citation>
    <scope>NUCLEOTIDE SEQUENCE [LARGE SCALE GENOMIC DNA]</scope>
    <source>
        <strain evidence="4">JCM 4147</strain>
    </source>
</reference>
<evidence type="ECO:0000313" key="3">
    <source>
        <dbReference type="EMBL" id="MFC5914964.1"/>
    </source>
</evidence>
<proteinExistence type="predicted"/>
<evidence type="ECO:0000256" key="2">
    <source>
        <dbReference type="SAM" id="Phobius"/>
    </source>
</evidence>
<gene>
    <name evidence="3" type="ORF">ACFP1B_16285</name>
</gene>
<sequence>MPRPTAAQLSYGSVTVVFATLAMLLLSRTGSGLGIAAIGTAALALGLLVAVTVPQPSHAKTTRRAKARSAIRVNQDAVSAAVEAEGLARDDARTPAPRETARRSTAPAERPVNQHSVRR</sequence>
<comment type="caution">
    <text evidence="3">The sequence shown here is derived from an EMBL/GenBank/DDBJ whole genome shotgun (WGS) entry which is preliminary data.</text>
</comment>
<evidence type="ECO:0008006" key="5">
    <source>
        <dbReference type="Google" id="ProtNLM"/>
    </source>
</evidence>
<name>A0ABW1GJI1_9ACTN</name>
<keyword evidence="2" id="KW-0812">Transmembrane</keyword>
<feature type="region of interest" description="Disordered" evidence="1">
    <location>
        <begin position="82"/>
        <end position="119"/>
    </location>
</feature>
<dbReference type="EMBL" id="JBHSPU010000015">
    <property type="protein sequence ID" value="MFC5914964.1"/>
    <property type="molecule type" value="Genomic_DNA"/>
</dbReference>
<keyword evidence="2" id="KW-1133">Transmembrane helix</keyword>
<feature type="compositionally biased region" description="Low complexity" evidence="1">
    <location>
        <begin position="94"/>
        <end position="111"/>
    </location>
</feature>
<organism evidence="3 4">
    <name type="scientific">Streptomyces pulveraceus</name>
    <dbReference type="NCBI Taxonomy" id="68258"/>
    <lineage>
        <taxon>Bacteria</taxon>
        <taxon>Bacillati</taxon>
        <taxon>Actinomycetota</taxon>
        <taxon>Actinomycetes</taxon>
        <taxon>Kitasatosporales</taxon>
        <taxon>Streptomycetaceae</taxon>
        <taxon>Streptomyces</taxon>
    </lineage>
</organism>
<evidence type="ECO:0000256" key="1">
    <source>
        <dbReference type="SAM" id="MobiDB-lite"/>
    </source>
</evidence>
<accession>A0ABW1GJI1</accession>
<dbReference type="RefSeq" id="WP_344514508.1">
    <property type="nucleotide sequence ID" value="NZ_BAAATU010000030.1"/>
</dbReference>
<protein>
    <recommendedName>
        <fullName evidence="5">Secreted protein</fullName>
    </recommendedName>
</protein>
<evidence type="ECO:0000313" key="4">
    <source>
        <dbReference type="Proteomes" id="UP001596200"/>
    </source>
</evidence>
<feature type="transmembrane region" description="Helical" evidence="2">
    <location>
        <begin position="33"/>
        <end position="53"/>
    </location>
</feature>
<keyword evidence="2" id="KW-0472">Membrane</keyword>
<dbReference type="Proteomes" id="UP001596200">
    <property type="component" value="Unassembled WGS sequence"/>
</dbReference>
<feature type="transmembrane region" description="Helical" evidence="2">
    <location>
        <begin position="6"/>
        <end position="26"/>
    </location>
</feature>
<keyword evidence="4" id="KW-1185">Reference proteome</keyword>